<protein>
    <recommendedName>
        <fullName evidence="9">Cora-like Mg2+ transporter protein-domain-containing protein</fullName>
    </recommendedName>
</protein>
<feature type="transmembrane region" description="Helical" evidence="6">
    <location>
        <begin position="519"/>
        <end position="538"/>
    </location>
</feature>
<name>A0A6A5ZBY9_9PLEO</name>
<dbReference type="InterPro" id="IPR002523">
    <property type="entry name" value="MgTranspt_CorA/ZnTranspt_ZntB"/>
</dbReference>
<evidence type="ECO:0008006" key="9">
    <source>
        <dbReference type="Google" id="ProtNLM"/>
    </source>
</evidence>
<feature type="region of interest" description="Disordered" evidence="5">
    <location>
        <begin position="1"/>
        <end position="24"/>
    </location>
</feature>
<dbReference type="AlphaFoldDB" id="A0A6A5ZBY9"/>
<dbReference type="GO" id="GO:0016020">
    <property type="term" value="C:membrane"/>
    <property type="evidence" value="ECO:0007669"/>
    <property type="project" value="UniProtKB-SubCell"/>
</dbReference>
<dbReference type="Pfam" id="PF01544">
    <property type="entry name" value="CorA"/>
    <property type="match status" value="1"/>
</dbReference>
<dbReference type="GO" id="GO:0046873">
    <property type="term" value="F:metal ion transmembrane transporter activity"/>
    <property type="evidence" value="ECO:0007669"/>
    <property type="project" value="InterPro"/>
</dbReference>
<feature type="compositionally biased region" description="Polar residues" evidence="5">
    <location>
        <begin position="187"/>
        <end position="198"/>
    </location>
</feature>
<dbReference type="EMBL" id="ML977319">
    <property type="protein sequence ID" value="KAF2117000.1"/>
    <property type="molecule type" value="Genomic_DNA"/>
</dbReference>
<keyword evidence="3 6" id="KW-1133">Transmembrane helix</keyword>
<evidence type="ECO:0000256" key="2">
    <source>
        <dbReference type="ARBA" id="ARBA00022692"/>
    </source>
</evidence>
<dbReference type="Proteomes" id="UP000799770">
    <property type="component" value="Unassembled WGS sequence"/>
</dbReference>
<feature type="transmembrane region" description="Helical" evidence="6">
    <location>
        <begin position="493"/>
        <end position="513"/>
    </location>
</feature>
<evidence type="ECO:0000256" key="4">
    <source>
        <dbReference type="ARBA" id="ARBA00023136"/>
    </source>
</evidence>
<evidence type="ECO:0000256" key="5">
    <source>
        <dbReference type="SAM" id="MobiDB-lite"/>
    </source>
</evidence>
<feature type="compositionally biased region" description="Polar residues" evidence="5">
    <location>
        <begin position="1"/>
        <end position="18"/>
    </location>
</feature>
<evidence type="ECO:0000256" key="1">
    <source>
        <dbReference type="ARBA" id="ARBA00004141"/>
    </source>
</evidence>
<keyword evidence="8" id="KW-1185">Reference proteome</keyword>
<feature type="region of interest" description="Disordered" evidence="5">
    <location>
        <begin position="187"/>
        <end position="207"/>
    </location>
</feature>
<evidence type="ECO:0000313" key="8">
    <source>
        <dbReference type="Proteomes" id="UP000799770"/>
    </source>
</evidence>
<gene>
    <name evidence="7" type="ORF">BDV96DRAFT_17233</name>
</gene>
<keyword evidence="2 6" id="KW-0812">Transmembrane</keyword>
<reference evidence="7" key="1">
    <citation type="journal article" date="2020" name="Stud. Mycol.">
        <title>101 Dothideomycetes genomes: a test case for predicting lifestyles and emergence of pathogens.</title>
        <authorList>
            <person name="Haridas S."/>
            <person name="Albert R."/>
            <person name="Binder M."/>
            <person name="Bloem J."/>
            <person name="Labutti K."/>
            <person name="Salamov A."/>
            <person name="Andreopoulos B."/>
            <person name="Baker S."/>
            <person name="Barry K."/>
            <person name="Bills G."/>
            <person name="Bluhm B."/>
            <person name="Cannon C."/>
            <person name="Castanera R."/>
            <person name="Culley D."/>
            <person name="Daum C."/>
            <person name="Ezra D."/>
            <person name="Gonzalez J."/>
            <person name="Henrissat B."/>
            <person name="Kuo A."/>
            <person name="Liang C."/>
            <person name="Lipzen A."/>
            <person name="Lutzoni F."/>
            <person name="Magnuson J."/>
            <person name="Mondo S."/>
            <person name="Nolan M."/>
            <person name="Ohm R."/>
            <person name="Pangilinan J."/>
            <person name="Park H.-J."/>
            <person name="Ramirez L."/>
            <person name="Alfaro M."/>
            <person name="Sun H."/>
            <person name="Tritt A."/>
            <person name="Yoshinaga Y."/>
            <person name="Zwiers L.-H."/>
            <person name="Turgeon B."/>
            <person name="Goodwin S."/>
            <person name="Spatafora J."/>
            <person name="Crous P."/>
            <person name="Grigoriev I."/>
        </authorList>
    </citation>
    <scope>NUCLEOTIDE SEQUENCE</scope>
    <source>
        <strain evidence="7">CBS 627.86</strain>
    </source>
</reference>
<accession>A0A6A5ZBY9</accession>
<proteinExistence type="predicted"/>
<dbReference type="SUPFAM" id="SSF144083">
    <property type="entry name" value="Magnesium transport protein CorA, transmembrane region"/>
    <property type="match status" value="1"/>
</dbReference>
<evidence type="ECO:0000256" key="6">
    <source>
        <dbReference type="SAM" id="Phobius"/>
    </source>
</evidence>
<dbReference type="Gene3D" id="1.20.58.340">
    <property type="entry name" value="Magnesium transport protein CorA, transmembrane region"/>
    <property type="match status" value="1"/>
</dbReference>
<evidence type="ECO:0000256" key="3">
    <source>
        <dbReference type="ARBA" id="ARBA00022989"/>
    </source>
</evidence>
<evidence type="ECO:0000313" key="7">
    <source>
        <dbReference type="EMBL" id="KAF2117000.1"/>
    </source>
</evidence>
<dbReference type="OrthoDB" id="3231000at2759"/>
<organism evidence="7 8">
    <name type="scientific">Lophiotrema nucula</name>
    <dbReference type="NCBI Taxonomy" id="690887"/>
    <lineage>
        <taxon>Eukaryota</taxon>
        <taxon>Fungi</taxon>
        <taxon>Dikarya</taxon>
        <taxon>Ascomycota</taxon>
        <taxon>Pezizomycotina</taxon>
        <taxon>Dothideomycetes</taxon>
        <taxon>Pleosporomycetidae</taxon>
        <taxon>Pleosporales</taxon>
        <taxon>Lophiotremataceae</taxon>
        <taxon>Lophiotrema</taxon>
    </lineage>
</organism>
<keyword evidence="4 6" id="KW-0472">Membrane</keyword>
<comment type="subcellular location">
    <subcellularLocation>
        <location evidence="1">Membrane</location>
        <topology evidence="1">Multi-pass membrane protein</topology>
    </subcellularLocation>
</comment>
<sequence length="562" mass="64046">MALERQSTGLSAQPSADSRSTKCRATLQDSREYAKRLSEYSKLNPGVSLFAGGHFENLATYLNQPYDTRAPNFMRTQDDNDMQKAFKFVSIYDLDPSKERKPRHFDSVPDFEVEAVKLTENSSHGHLIFMRGHPSPEWLLSISTRYQIDPEYLQRHLDFWMGQPECFPLPSLPSTMASMVRLKITTIGGSQNPPSSSNKQEHLDSLRSENTAVKQKYKDQLKAHKTCQLGDSILRDCSIHDLCHFSLEQDISIHICATRKSWAGIIWLDHGNPLSVGLASSLSLPVDRKDSWQIRYLPTIQHKPGVALRSRSKLLAPVSSMDRNQSSMPQSASLLHLDYGRGLDRTALAQDPLYALYELFTFAAFSEVQFLNMLDSKMKLELDHLALIRQESTTLSNLVYHQQVLDRHITRIRENLTWIEKTCSSNALERDKSKEGMVAANTLRQDYQHLLERAQGLLEQCNRGMQIVMNNAMVKESREAIRQAEGVAKLTRLAFIFIPLSFTCSFFGMNFAQFGTGNLAIWVWFVVSLPIVTLSLFLMRWEVSSLWRCFSRRKNKTGVVLA</sequence>
<dbReference type="InterPro" id="IPR045863">
    <property type="entry name" value="CorA_TM1_TM2"/>
</dbReference>